<dbReference type="AlphaFoldDB" id="A0A6I3SK83"/>
<dbReference type="EMBL" id="WNKU01000010">
    <property type="protein sequence ID" value="MTV49331.1"/>
    <property type="molecule type" value="Genomic_DNA"/>
</dbReference>
<dbReference type="NCBIfam" id="NF004862">
    <property type="entry name" value="PRK06222.1"/>
    <property type="match status" value="1"/>
</dbReference>
<dbReference type="GO" id="GO:0046872">
    <property type="term" value="F:metal ion binding"/>
    <property type="evidence" value="ECO:0007669"/>
    <property type="project" value="UniProtKB-KW"/>
</dbReference>
<gene>
    <name evidence="4" type="ORF">GJ688_10110</name>
</gene>
<keyword evidence="2" id="KW-0408">Iron</keyword>
<dbReference type="InterPro" id="IPR001433">
    <property type="entry name" value="OxRdtase_FAD/NAD-bd"/>
</dbReference>
<comment type="cofactor">
    <cofactor evidence="1">
        <name>FAD</name>
        <dbReference type="ChEBI" id="CHEBI:57692"/>
    </cofactor>
    <text evidence="1">Binds 1 FAD per subunit.</text>
</comment>
<dbReference type="InterPro" id="IPR017927">
    <property type="entry name" value="FAD-bd_FR_type"/>
</dbReference>
<feature type="domain" description="FAD-binding FR-type" evidence="3">
    <location>
        <begin position="1"/>
        <end position="95"/>
    </location>
</feature>
<dbReference type="RefSeq" id="WP_155476431.1">
    <property type="nucleotide sequence ID" value="NZ_WNKU01000010.1"/>
</dbReference>
<evidence type="ECO:0000313" key="5">
    <source>
        <dbReference type="Proteomes" id="UP000430670"/>
    </source>
</evidence>
<comment type="cofactor">
    <cofactor evidence="2">
        <name>[2Fe-2S] cluster</name>
        <dbReference type="ChEBI" id="CHEBI:190135"/>
    </cofactor>
    <text evidence="2">Binds 1 [2Fe-2S] cluster per subunit.</text>
</comment>
<reference evidence="4 5" key="1">
    <citation type="submission" date="2019-11" db="EMBL/GenBank/DDBJ databases">
        <title>Whole-genome sequence of a the green, strictly anaerobic photosynthetic bacterium Heliobacillus mobilis DSM 6151.</title>
        <authorList>
            <person name="Kyndt J.A."/>
            <person name="Meyer T.E."/>
        </authorList>
    </citation>
    <scope>NUCLEOTIDE SEQUENCE [LARGE SCALE GENOMIC DNA]</scope>
    <source>
        <strain evidence="4 5">DSM 6151</strain>
    </source>
</reference>
<feature type="binding site" evidence="2">
    <location>
        <position position="226"/>
    </location>
    <ligand>
        <name>[2Fe-2S] cluster</name>
        <dbReference type="ChEBI" id="CHEBI:190135"/>
    </ligand>
</feature>
<dbReference type="Gene3D" id="2.40.30.10">
    <property type="entry name" value="Translation factors"/>
    <property type="match status" value="1"/>
</dbReference>
<dbReference type="InterPro" id="IPR039261">
    <property type="entry name" value="FNR_nucleotide-bd"/>
</dbReference>
<evidence type="ECO:0000259" key="3">
    <source>
        <dbReference type="PROSITE" id="PS51384"/>
    </source>
</evidence>
<dbReference type="InterPro" id="IPR012165">
    <property type="entry name" value="Cyt_c3_hydrogenase_gsu"/>
</dbReference>
<evidence type="ECO:0000256" key="1">
    <source>
        <dbReference type="PIRSR" id="PIRSR006816-1"/>
    </source>
</evidence>
<name>A0A6I3SK83_HELMO</name>
<comment type="caution">
    <text evidence="4">The sequence shown here is derived from an EMBL/GenBank/DDBJ whole genome shotgun (WGS) entry which is preliminary data.</text>
</comment>
<feature type="binding site" evidence="2">
    <location>
        <position position="238"/>
    </location>
    <ligand>
        <name>[2Fe-2S] cluster</name>
        <dbReference type="ChEBI" id="CHEBI:190135"/>
    </ligand>
</feature>
<dbReference type="InterPro" id="IPR050353">
    <property type="entry name" value="PyrK_electron_transfer"/>
</dbReference>
<keyword evidence="5" id="KW-1185">Reference proteome</keyword>
<protein>
    <submittedName>
        <fullName evidence="4">Sulfide/dihydroorotate dehydrogenase-like FAD/NAD-binding protein</fullName>
    </submittedName>
</protein>
<dbReference type="OrthoDB" id="9778346at2"/>
<dbReference type="GO" id="GO:0016491">
    <property type="term" value="F:oxidoreductase activity"/>
    <property type="evidence" value="ECO:0007669"/>
    <property type="project" value="InterPro"/>
</dbReference>
<evidence type="ECO:0000256" key="2">
    <source>
        <dbReference type="PIRSR" id="PIRSR006816-2"/>
    </source>
</evidence>
<dbReference type="Pfam" id="PF10418">
    <property type="entry name" value="DHODB_Fe-S_bind"/>
    <property type="match status" value="1"/>
</dbReference>
<evidence type="ECO:0000313" key="4">
    <source>
        <dbReference type="EMBL" id="MTV49331.1"/>
    </source>
</evidence>
<dbReference type="GO" id="GO:0051537">
    <property type="term" value="F:2 iron, 2 sulfur cluster binding"/>
    <property type="evidence" value="ECO:0007669"/>
    <property type="project" value="UniProtKB-KW"/>
</dbReference>
<dbReference type="Pfam" id="PF00175">
    <property type="entry name" value="NAD_binding_1"/>
    <property type="match status" value="1"/>
</dbReference>
<feature type="binding site" evidence="1">
    <location>
        <begin position="62"/>
        <end position="64"/>
    </location>
    <ligand>
        <name>FAD</name>
        <dbReference type="ChEBI" id="CHEBI:57692"/>
    </ligand>
</feature>
<organism evidence="4 5">
    <name type="scientific">Heliobacterium mobile</name>
    <name type="common">Heliobacillus mobilis</name>
    <dbReference type="NCBI Taxonomy" id="28064"/>
    <lineage>
        <taxon>Bacteria</taxon>
        <taxon>Bacillati</taxon>
        <taxon>Bacillota</taxon>
        <taxon>Clostridia</taxon>
        <taxon>Eubacteriales</taxon>
        <taxon>Heliobacteriaceae</taxon>
        <taxon>Heliobacterium</taxon>
    </lineage>
</organism>
<dbReference type="SUPFAM" id="SSF52343">
    <property type="entry name" value="Ferredoxin reductase-like, C-terminal NADP-linked domain"/>
    <property type="match status" value="1"/>
</dbReference>
<keyword evidence="2" id="KW-0001">2Fe-2S</keyword>
<dbReference type="PROSITE" id="PS51384">
    <property type="entry name" value="FAD_FR"/>
    <property type="match status" value="1"/>
</dbReference>
<dbReference type="SUPFAM" id="SSF63380">
    <property type="entry name" value="Riboflavin synthase domain-like"/>
    <property type="match status" value="1"/>
</dbReference>
<dbReference type="Gene3D" id="3.40.50.80">
    <property type="entry name" value="Nucleotide-binding domain of ferredoxin-NADP reductase (FNR) module"/>
    <property type="match status" value="1"/>
</dbReference>
<dbReference type="GO" id="GO:0006221">
    <property type="term" value="P:pyrimidine nucleotide biosynthetic process"/>
    <property type="evidence" value="ECO:0007669"/>
    <property type="project" value="InterPro"/>
</dbReference>
<dbReference type="PANTHER" id="PTHR43513:SF3">
    <property type="entry name" value="DIHYDROOROTATE DEHYDROGENASE B (NAD(+)), ELECTRON TRANSFER SUBUNIT-RELATED"/>
    <property type="match status" value="1"/>
</dbReference>
<sequence>MYPIVRKEIFSPTVKLFDIKAPLVAAKAQAGQFFILRADEKGERIPLTIADFDREEGTITAIFQEMGAGTKRLGQLEVGDNILDVVGPLGVPSEIERFDGPVAIVGGGVGIAPIYPIARALKAAGNEVFAIIGARNKELLFWEEKMASVSSQLIVCTDDGSYGRKGFVTDALKDVYEANSNLNHVWAIGPMPMMRAITNVTRPWSVKTIVSMNPLMMDGTGMCGACRVQVGNETKFACVDGPEFDGHLVDFDLAMKRLSIYKDEEKRALAALEHQHQGGGCGCH</sequence>
<keyword evidence="1" id="KW-0285">Flavoprotein</keyword>
<dbReference type="PIRSF" id="PIRSF006816">
    <property type="entry name" value="Cyc3_hyd_g"/>
    <property type="match status" value="1"/>
</dbReference>
<dbReference type="InterPro" id="IPR019480">
    <property type="entry name" value="Dihydroorotate_DH_Fe-S-bd"/>
</dbReference>
<dbReference type="Proteomes" id="UP000430670">
    <property type="component" value="Unassembled WGS sequence"/>
</dbReference>
<keyword evidence="2" id="KW-0411">Iron-sulfur</keyword>
<feature type="binding site" evidence="2">
    <location>
        <position position="223"/>
    </location>
    <ligand>
        <name>[2Fe-2S] cluster</name>
        <dbReference type="ChEBI" id="CHEBI:190135"/>
    </ligand>
</feature>
<proteinExistence type="predicted"/>
<feature type="binding site" evidence="1">
    <location>
        <begin position="69"/>
        <end position="70"/>
    </location>
    <ligand>
        <name>FAD</name>
        <dbReference type="ChEBI" id="CHEBI:57692"/>
    </ligand>
</feature>
<keyword evidence="2" id="KW-0479">Metal-binding</keyword>
<dbReference type="CDD" id="cd06219">
    <property type="entry name" value="DHOD_e_trans_like1"/>
    <property type="match status" value="1"/>
</dbReference>
<keyword evidence="1" id="KW-0274">FAD</keyword>
<dbReference type="InterPro" id="IPR017938">
    <property type="entry name" value="Riboflavin_synthase-like_b-brl"/>
</dbReference>
<accession>A0A6I3SK83</accession>
<dbReference type="GO" id="GO:0050660">
    <property type="term" value="F:flavin adenine dinucleotide binding"/>
    <property type="evidence" value="ECO:0007669"/>
    <property type="project" value="InterPro"/>
</dbReference>
<dbReference type="PANTHER" id="PTHR43513">
    <property type="entry name" value="DIHYDROOROTATE DEHYDROGENASE B (NAD(+)), ELECTRON TRANSFER SUBUNIT"/>
    <property type="match status" value="1"/>
</dbReference>